<dbReference type="AlphaFoldDB" id="A0A166GDW3"/>
<dbReference type="Proteomes" id="UP000076480">
    <property type="component" value="Unassembled WGS sequence"/>
</dbReference>
<accession>A0A166GDW3</accession>
<reference evidence="1 2" key="1">
    <citation type="submission" date="2015-02" db="EMBL/GenBank/DDBJ databases">
        <title>Draft genome sequence of Lactobacillus collinoides CUPV2371 isolated from a natural cider, the first genome sequence of a strain of this species.</title>
        <authorList>
            <person name="Puertas A.I."/>
            <person name="Spano G."/>
            <person name="Capozzi V."/>
            <person name="Lamontanara A."/>
            <person name="Orru L."/>
            <person name="Duenas M.T."/>
        </authorList>
    </citation>
    <scope>NUCLEOTIDE SEQUENCE [LARGE SCALE GENOMIC DNA]</scope>
    <source>
        <strain evidence="1 2">237</strain>
    </source>
</reference>
<gene>
    <name evidence="1" type="ORF">TY91_11895</name>
</gene>
<keyword evidence="2" id="KW-1185">Reference proteome</keyword>
<evidence type="ECO:0000313" key="1">
    <source>
        <dbReference type="EMBL" id="KZL38748.1"/>
    </source>
</evidence>
<dbReference type="PATRIC" id="fig|33960.6.peg.3024"/>
<dbReference type="EMBL" id="JYDC01000063">
    <property type="protein sequence ID" value="KZL38748.1"/>
    <property type="molecule type" value="Genomic_DNA"/>
</dbReference>
<protein>
    <submittedName>
        <fullName evidence="1">Uncharacterized protein</fullName>
    </submittedName>
</protein>
<dbReference type="RefSeq" id="WP_063285592.1">
    <property type="nucleotide sequence ID" value="NZ_JYDC01000063.1"/>
</dbReference>
<proteinExistence type="predicted"/>
<comment type="caution">
    <text evidence="1">The sequence shown here is derived from an EMBL/GenBank/DDBJ whole genome shotgun (WGS) entry which is preliminary data.</text>
</comment>
<name>A0A166GDW3_SECCO</name>
<evidence type="ECO:0000313" key="2">
    <source>
        <dbReference type="Proteomes" id="UP000076480"/>
    </source>
</evidence>
<sequence>MKINVGDKVRYEDTYAIGIKIVSAGVGKVLELKPDTYGKSKKQIAVIKQRGREPFEMFTSGLQAIDR</sequence>
<organism evidence="1 2">
    <name type="scientific">Secundilactobacillus collinoides</name>
    <name type="common">Lactobacillus collinoides</name>
    <dbReference type="NCBI Taxonomy" id="33960"/>
    <lineage>
        <taxon>Bacteria</taxon>
        <taxon>Bacillati</taxon>
        <taxon>Bacillota</taxon>
        <taxon>Bacilli</taxon>
        <taxon>Lactobacillales</taxon>
        <taxon>Lactobacillaceae</taxon>
        <taxon>Secundilactobacillus</taxon>
    </lineage>
</organism>
<dbReference type="OrthoDB" id="2299595at2"/>